<accession>A0A4U9RDD7</accession>
<keyword evidence="2" id="KW-1185">Reference proteome</keyword>
<sequence>MSVKVTVKLDKSKINTLVNSQKKALELTTEALKTDIVTSAVVPKQTGELEISHFVDTSEIDEMKTSINVSGPPYARRLYWHPEYNFRTDKNINAQGKWMQAYIDGEKKDFAKDAYKVFLKQLSKGLIK</sequence>
<gene>
    <name evidence="1" type="ORF">NCTC503_01466</name>
</gene>
<evidence type="ECO:0000313" key="1">
    <source>
        <dbReference type="EMBL" id="VTQ89734.1"/>
    </source>
</evidence>
<dbReference type="KEGG" id="hhw:NCTC503_01466"/>
<dbReference type="AlphaFoldDB" id="A0A4U9RDD7"/>
<evidence type="ECO:0000313" key="2">
    <source>
        <dbReference type="Proteomes" id="UP000308489"/>
    </source>
</evidence>
<proteinExistence type="predicted"/>
<dbReference type="EMBL" id="LR590481">
    <property type="protein sequence ID" value="VTQ89734.1"/>
    <property type="molecule type" value="Genomic_DNA"/>
</dbReference>
<name>A0A4U9RDD7_HATHI</name>
<dbReference type="RefSeq" id="WP_138210121.1">
    <property type="nucleotide sequence ID" value="NZ_CBCRUQ010000014.1"/>
</dbReference>
<reference evidence="1 2" key="1">
    <citation type="submission" date="2019-05" db="EMBL/GenBank/DDBJ databases">
        <authorList>
            <consortium name="Pathogen Informatics"/>
        </authorList>
    </citation>
    <scope>NUCLEOTIDE SEQUENCE [LARGE SCALE GENOMIC DNA]</scope>
    <source>
        <strain evidence="1 2">NCTC503</strain>
    </source>
</reference>
<evidence type="ECO:0008006" key="3">
    <source>
        <dbReference type="Google" id="ProtNLM"/>
    </source>
</evidence>
<dbReference type="Proteomes" id="UP000308489">
    <property type="component" value="Chromosome 1"/>
</dbReference>
<organism evidence="1 2">
    <name type="scientific">Hathewaya histolytica</name>
    <name type="common">Clostridium histolyticum</name>
    <dbReference type="NCBI Taxonomy" id="1498"/>
    <lineage>
        <taxon>Bacteria</taxon>
        <taxon>Bacillati</taxon>
        <taxon>Bacillota</taxon>
        <taxon>Clostridia</taxon>
        <taxon>Eubacteriales</taxon>
        <taxon>Clostridiaceae</taxon>
        <taxon>Hathewaya</taxon>
    </lineage>
</organism>
<protein>
    <recommendedName>
        <fullName evidence="3">Minor capsid protein</fullName>
    </recommendedName>
</protein>
<dbReference type="OrthoDB" id="2221953at2"/>